<dbReference type="EMBL" id="CP019640">
    <property type="protein sequence ID" value="AQQ54755.1"/>
    <property type="molecule type" value="Genomic_DNA"/>
</dbReference>
<protein>
    <submittedName>
        <fullName evidence="1">Uncharacterized protein</fullName>
    </submittedName>
</protein>
<name>A0A1Q2L2S3_9BACL</name>
<dbReference type="Proteomes" id="UP000188184">
    <property type="component" value="Chromosome"/>
</dbReference>
<dbReference type="OrthoDB" id="490543at2"/>
<dbReference type="RefSeq" id="WP_077590655.1">
    <property type="nucleotide sequence ID" value="NZ_CP019640.1"/>
</dbReference>
<sequence length="232" mass="27379">MNHYNNENRIDNTWANQEQHYQNESFTPVPHHNFFQYPQNFQNDQAPVNWPNGEFFHDAMNSDQHIESNWYKPQKYSNWSIGVEVGNDLHQVFVYQAETAKNELVDNSLTNDCGFKTSPSYYMYCTEDNMKFRSKPEVHIYFALKERNVLFYANSSVTVSSERKEPDFSVIFRGRIHILDVLSDKTHTSEKDAAVIRFYQNHGIPMRSYSAEDCEKNPYGVVDDFLNWIKSQ</sequence>
<organism evidence="1 2">
    <name type="scientific">Planococcus lenghuensis</name>
    <dbReference type="NCBI Taxonomy" id="2213202"/>
    <lineage>
        <taxon>Bacteria</taxon>
        <taxon>Bacillati</taxon>
        <taxon>Bacillota</taxon>
        <taxon>Bacilli</taxon>
        <taxon>Bacillales</taxon>
        <taxon>Caryophanaceae</taxon>
        <taxon>Planococcus</taxon>
    </lineage>
</organism>
<keyword evidence="2" id="KW-1185">Reference proteome</keyword>
<accession>A0A1Q2L2S3</accession>
<dbReference type="KEGG" id="pmar:B0X71_17705"/>
<gene>
    <name evidence="1" type="ORF">B0X71_17705</name>
</gene>
<evidence type="ECO:0000313" key="1">
    <source>
        <dbReference type="EMBL" id="AQQ54755.1"/>
    </source>
</evidence>
<proteinExistence type="predicted"/>
<reference evidence="1 2" key="1">
    <citation type="submission" date="2017-02" db="EMBL/GenBank/DDBJ databases">
        <title>The complete genomic sequence of a novel cold adapted crude oil-degrading bacterium Planococcus qaidamina Y42.</title>
        <authorList>
            <person name="Yang R."/>
        </authorList>
    </citation>
    <scope>NUCLEOTIDE SEQUENCE [LARGE SCALE GENOMIC DNA]</scope>
    <source>
        <strain evidence="1 2">Y42</strain>
    </source>
</reference>
<evidence type="ECO:0000313" key="2">
    <source>
        <dbReference type="Proteomes" id="UP000188184"/>
    </source>
</evidence>
<dbReference type="AlphaFoldDB" id="A0A1Q2L2S3"/>